<dbReference type="PANTHER" id="PTHR45266:SF3">
    <property type="entry name" value="OXALOACETATE DECARBOXYLASE ALPHA CHAIN"/>
    <property type="match status" value="1"/>
</dbReference>
<dbReference type="Pfam" id="PF00364">
    <property type="entry name" value="Biotin_lipoyl"/>
    <property type="match status" value="1"/>
</dbReference>
<protein>
    <recommendedName>
        <fullName evidence="2 8">Biotin carboxyl carrier protein of acetyl-CoA carboxylase</fullName>
    </recommendedName>
</protein>
<dbReference type="SUPFAM" id="SSF51230">
    <property type="entry name" value="Single hybrid motif"/>
    <property type="match status" value="1"/>
</dbReference>
<keyword evidence="5 8" id="KW-0443">Lipid metabolism</keyword>
<name>A0A1Z5J5E1_9LACO</name>
<feature type="compositionally biased region" description="Polar residues" evidence="9">
    <location>
        <begin position="35"/>
        <end position="51"/>
    </location>
</feature>
<dbReference type="GO" id="GO:0009317">
    <property type="term" value="C:acetyl-CoA carboxylase complex"/>
    <property type="evidence" value="ECO:0007669"/>
    <property type="project" value="InterPro"/>
</dbReference>
<comment type="caution">
    <text evidence="11">The sequence shown here is derived from an EMBL/GenBank/DDBJ whole genome shotgun (WGS) entry which is preliminary data.</text>
</comment>
<evidence type="ECO:0000313" key="12">
    <source>
        <dbReference type="Proteomes" id="UP000223370"/>
    </source>
</evidence>
<feature type="region of interest" description="Disordered" evidence="9">
    <location>
        <begin position="32"/>
        <end position="57"/>
    </location>
</feature>
<dbReference type="InterPro" id="IPR050709">
    <property type="entry name" value="Biotin_Carboxyl_Carrier/Decarb"/>
</dbReference>
<dbReference type="InterPro" id="IPR000089">
    <property type="entry name" value="Biotin_lipoyl"/>
</dbReference>
<dbReference type="InterPro" id="IPR001882">
    <property type="entry name" value="Biotin_BS"/>
</dbReference>
<sequence length="139" mass="15149">METSEMQAIMQLMAENGISKLKYQQKDETLELTRESTTPEVQPVANTSVQPAQANTAASTAQTINAKFVGTFYTSGNPDDDPFVKVGDTVKAGQTVAVIEAMKMMNNVVAPQDGRITKVLAANEDLVEFDQPLFEFESL</sequence>
<accession>A0A1Z5J5E1</accession>
<evidence type="ECO:0000256" key="5">
    <source>
        <dbReference type="ARBA" id="ARBA00023098"/>
    </source>
</evidence>
<evidence type="ECO:0000256" key="3">
    <source>
        <dbReference type="ARBA" id="ARBA00022516"/>
    </source>
</evidence>
<dbReference type="GO" id="GO:0003989">
    <property type="term" value="F:acetyl-CoA carboxylase activity"/>
    <property type="evidence" value="ECO:0007669"/>
    <property type="project" value="InterPro"/>
</dbReference>
<evidence type="ECO:0000259" key="10">
    <source>
        <dbReference type="PROSITE" id="PS50968"/>
    </source>
</evidence>
<dbReference type="RefSeq" id="WP_098826187.1">
    <property type="nucleotide sequence ID" value="NZ_BCMJ01000012.1"/>
</dbReference>
<evidence type="ECO:0000256" key="8">
    <source>
        <dbReference type="RuleBase" id="RU364072"/>
    </source>
</evidence>
<keyword evidence="6 8" id="KW-0275">Fatty acid biosynthesis</keyword>
<dbReference type="Gene3D" id="2.40.50.100">
    <property type="match status" value="1"/>
</dbReference>
<dbReference type="InterPro" id="IPR001249">
    <property type="entry name" value="AcCoA_biotinCC"/>
</dbReference>
<dbReference type="EMBL" id="BCMJ01000012">
    <property type="protein sequence ID" value="GAX08991.1"/>
    <property type="molecule type" value="Genomic_DNA"/>
</dbReference>
<dbReference type="CDD" id="cd06850">
    <property type="entry name" value="biotinyl_domain"/>
    <property type="match status" value="1"/>
</dbReference>
<evidence type="ECO:0000256" key="1">
    <source>
        <dbReference type="ARBA" id="ARBA00005194"/>
    </source>
</evidence>
<comment type="pathway">
    <text evidence="1 8">Lipid metabolism; fatty acid biosynthesis.</text>
</comment>
<dbReference type="FunFam" id="2.40.50.100:FF:000003">
    <property type="entry name" value="Acetyl-CoA carboxylase biotin carboxyl carrier protein"/>
    <property type="match status" value="1"/>
</dbReference>
<evidence type="ECO:0000256" key="2">
    <source>
        <dbReference type="ARBA" id="ARBA00017562"/>
    </source>
</evidence>
<keyword evidence="12" id="KW-1185">Reference proteome</keyword>
<gene>
    <name evidence="11" type="primary">accB_2</name>
    <name evidence="11" type="ORF">IWT5_02161</name>
</gene>
<dbReference type="InterPro" id="IPR011053">
    <property type="entry name" value="Single_hybrid_motif"/>
</dbReference>
<evidence type="ECO:0000256" key="6">
    <source>
        <dbReference type="ARBA" id="ARBA00023160"/>
    </source>
</evidence>
<keyword evidence="7 8" id="KW-0092">Biotin</keyword>
<dbReference type="GO" id="GO:0006633">
    <property type="term" value="P:fatty acid biosynthetic process"/>
    <property type="evidence" value="ECO:0007669"/>
    <property type="project" value="UniProtKB-UniPathway"/>
</dbReference>
<keyword evidence="3 8" id="KW-0444">Lipid biosynthesis</keyword>
<dbReference type="PROSITE" id="PS00188">
    <property type="entry name" value="BIOTIN"/>
    <property type="match status" value="1"/>
</dbReference>
<dbReference type="AlphaFoldDB" id="A0A1Z5J5E1"/>
<dbReference type="Proteomes" id="UP000223370">
    <property type="component" value="Unassembled WGS sequence"/>
</dbReference>
<keyword evidence="4 8" id="KW-0276">Fatty acid metabolism</keyword>
<dbReference type="OrthoDB" id="9811735at2"/>
<evidence type="ECO:0000256" key="4">
    <source>
        <dbReference type="ARBA" id="ARBA00022832"/>
    </source>
</evidence>
<organism evidence="11 12">
    <name type="scientific">Secundilactobacillus silagincola</name>
    <dbReference type="NCBI Taxonomy" id="1714681"/>
    <lineage>
        <taxon>Bacteria</taxon>
        <taxon>Bacillati</taxon>
        <taxon>Bacillota</taxon>
        <taxon>Bacilli</taxon>
        <taxon>Lactobacillales</taxon>
        <taxon>Lactobacillaceae</taxon>
        <taxon>Secundilactobacillus</taxon>
    </lineage>
</organism>
<dbReference type="PRINTS" id="PR01071">
    <property type="entry name" value="ACOABIOTINCC"/>
</dbReference>
<comment type="function">
    <text evidence="8">This protein is a component of the acetyl coenzyme A carboxylase complex; first, biotin carboxylase catalyzes the carboxylation of the carrier protein and then the transcarboxylase transfers the carboxyl group to form malonyl-CoA.</text>
</comment>
<evidence type="ECO:0000256" key="9">
    <source>
        <dbReference type="SAM" id="MobiDB-lite"/>
    </source>
</evidence>
<evidence type="ECO:0000313" key="11">
    <source>
        <dbReference type="EMBL" id="GAX08991.1"/>
    </source>
</evidence>
<feature type="domain" description="Lipoyl-binding" evidence="10">
    <location>
        <begin position="61"/>
        <end position="137"/>
    </location>
</feature>
<dbReference type="UniPathway" id="UPA00094"/>
<reference evidence="11 12" key="1">
    <citation type="submission" date="2015-11" db="EMBL/GenBank/DDBJ databases">
        <title>Draft genome sequences of new species of the genus Lactobacillus isolated from orchardgrass silage.</title>
        <authorList>
            <person name="Tohno M."/>
            <person name="Tanizawa Y."/>
            <person name="Arita M."/>
        </authorList>
    </citation>
    <scope>NUCLEOTIDE SEQUENCE [LARGE SCALE GENOMIC DNA]</scope>
    <source>
        <strain evidence="11 12">IWT5</strain>
    </source>
</reference>
<proteinExistence type="predicted"/>
<evidence type="ECO:0000256" key="7">
    <source>
        <dbReference type="ARBA" id="ARBA00023267"/>
    </source>
</evidence>
<dbReference type="PROSITE" id="PS50968">
    <property type="entry name" value="BIOTINYL_LIPOYL"/>
    <property type="match status" value="1"/>
</dbReference>
<dbReference type="PANTHER" id="PTHR45266">
    <property type="entry name" value="OXALOACETATE DECARBOXYLASE ALPHA CHAIN"/>
    <property type="match status" value="1"/>
</dbReference>